<evidence type="ECO:0000313" key="1">
    <source>
        <dbReference type="EMBL" id="PVZ62733.1"/>
    </source>
</evidence>
<proteinExistence type="predicted"/>
<comment type="caution">
    <text evidence="1">The sequence shown here is derived from an EMBL/GenBank/DDBJ whole genome shotgun (WGS) entry which is preliminary data.</text>
</comment>
<name>A0A2V1GRF1_9GAMM</name>
<evidence type="ECO:0000313" key="3">
    <source>
        <dbReference type="Proteomes" id="UP000244906"/>
    </source>
</evidence>
<dbReference type="Proteomes" id="UP000244906">
    <property type="component" value="Unassembled WGS sequence"/>
</dbReference>
<reference evidence="1 3" key="1">
    <citation type="submission" date="2018-04" db="EMBL/GenBank/DDBJ databases">
        <title>Thalassorhabdus spongiae gen. nov., sp. nov., isolated from a marine sponge in South-West Iceland.</title>
        <authorList>
            <person name="Knobloch S."/>
            <person name="Daussin A."/>
            <person name="Johannsson R."/>
            <person name="Marteinsson V.T."/>
        </authorList>
    </citation>
    <scope>NUCLEOTIDE SEQUENCE [LARGE SCALE GENOMIC DNA]</scope>
    <source>
        <strain evidence="1 3">Hp12</strain>
    </source>
</reference>
<gene>
    <name evidence="2" type="ORF">DC094_20715</name>
    <name evidence="1" type="ORF">DC094_21830</name>
</gene>
<evidence type="ECO:0000313" key="2">
    <source>
        <dbReference type="EMBL" id="PVZ63511.1"/>
    </source>
</evidence>
<protein>
    <submittedName>
        <fullName evidence="1">Uncharacterized protein</fullName>
    </submittedName>
</protein>
<dbReference type="AlphaFoldDB" id="A0A2V1GRF1"/>
<dbReference type="EMBL" id="QDDL01000015">
    <property type="protein sequence ID" value="PVZ63511.1"/>
    <property type="molecule type" value="Genomic_DNA"/>
</dbReference>
<dbReference type="OrthoDB" id="9974646at2"/>
<dbReference type="RefSeq" id="WP_116689030.1">
    <property type="nucleotide sequence ID" value="NZ_CAWNYD010000015.1"/>
</dbReference>
<accession>A0A2V1GRF1</accession>
<organism evidence="1 3">
    <name type="scientific">Pelagibaculum spongiae</name>
    <dbReference type="NCBI Taxonomy" id="2080658"/>
    <lineage>
        <taxon>Bacteria</taxon>
        <taxon>Pseudomonadati</taxon>
        <taxon>Pseudomonadota</taxon>
        <taxon>Gammaproteobacteria</taxon>
        <taxon>Oceanospirillales</taxon>
        <taxon>Pelagibaculum</taxon>
    </lineage>
</organism>
<sequence>MEEFNTDRLLKTLGALISVSDADLVDDRKCFPCKSEHHVHYKEIRNCFKQIFDEVEYPSTRQFLNEVEGKAEKFIVMKSKLYSAPKKKTEYKKEVLDMLCSMSTIQKAENYVNIQHKTLYKKALDNIRKCHEV</sequence>
<dbReference type="EMBL" id="QDDL01000020">
    <property type="protein sequence ID" value="PVZ62733.1"/>
    <property type="molecule type" value="Genomic_DNA"/>
</dbReference>
<keyword evidence="3" id="KW-1185">Reference proteome</keyword>